<sequence length="192" mass="20630">MGIGQDESHGASFGGMCEMKRRLAVTGAALLLLTATASVPLSLPVPPLTVRLAYEIEQRQIVYSWGGGHGEDPGPSMGTCRGYRGQIKPCPAATTLGLDCSGFARWVYAMAHGEDVLGPGNTDDQVRKMRRVSAARPGDLVFFGQIGKRAVKTHHVGIYLGGGKMMNAPYTGSIVRIDDIRDRADLAGFYRY</sequence>
<feature type="domain" description="NlpC/P60" evidence="5">
    <location>
        <begin position="43"/>
        <end position="192"/>
    </location>
</feature>
<dbReference type="SUPFAM" id="SSF54001">
    <property type="entry name" value="Cysteine proteinases"/>
    <property type="match status" value="1"/>
</dbReference>
<keyword evidence="3" id="KW-0378">Hydrolase</keyword>
<keyword evidence="2" id="KW-0645">Protease</keyword>
<dbReference type="InterPro" id="IPR051794">
    <property type="entry name" value="PG_Endopeptidase_C40"/>
</dbReference>
<evidence type="ECO:0000259" key="5">
    <source>
        <dbReference type="PROSITE" id="PS51935"/>
    </source>
</evidence>
<dbReference type="Gene3D" id="3.90.1720.10">
    <property type="entry name" value="endopeptidase domain like (from Nostoc punctiforme)"/>
    <property type="match status" value="1"/>
</dbReference>
<proteinExistence type="inferred from homology"/>
<evidence type="ECO:0000313" key="6">
    <source>
        <dbReference type="EMBL" id="GAA3708119.1"/>
    </source>
</evidence>
<dbReference type="EMBL" id="BAAAZP010000196">
    <property type="protein sequence ID" value="GAA3708119.1"/>
    <property type="molecule type" value="Genomic_DNA"/>
</dbReference>
<keyword evidence="4" id="KW-0788">Thiol protease</keyword>
<dbReference type="Pfam" id="PF00877">
    <property type="entry name" value="NLPC_P60"/>
    <property type="match status" value="1"/>
</dbReference>
<dbReference type="InterPro" id="IPR038765">
    <property type="entry name" value="Papain-like_cys_pep_sf"/>
</dbReference>
<reference evidence="7" key="1">
    <citation type="journal article" date="2019" name="Int. J. Syst. Evol. Microbiol.">
        <title>The Global Catalogue of Microorganisms (GCM) 10K type strain sequencing project: providing services to taxonomists for standard genome sequencing and annotation.</title>
        <authorList>
            <consortium name="The Broad Institute Genomics Platform"/>
            <consortium name="The Broad Institute Genome Sequencing Center for Infectious Disease"/>
            <person name="Wu L."/>
            <person name="Ma J."/>
        </authorList>
    </citation>
    <scope>NUCLEOTIDE SEQUENCE [LARGE SCALE GENOMIC DNA]</scope>
    <source>
        <strain evidence="7">JCM 16904</strain>
    </source>
</reference>
<evidence type="ECO:0000256" key="2">
    <source>
        <dbReference type="ARBA" id="ARBA00022670"/>
    </source>
</evidence>
<dbReference type="PROSITE" id="PS51935">
    <property type="entry name" value="NLPC_P60"/>
    <property type="match status" value="1"/>
</dbReference>
<keyword evidence="7" id="KW-1185">Reference proteome</keyword>
<dbReference type="PANTHER" id="PTHR47359">
    <property type="entry name" value="PEPTIDOGLYCAN DL-ENDOPEPTIDASE CWLO"/>
    <property type="match status" value="1"/>
</dbReference>
<comment type="caution">
    <text evidence="6">The sequence shown here is derived from an EMBL/GenBank/DDBJ whole genome shotgun (WGS) entry which is preliminary data.</text>
</comment>
<evidence type="ECO:0000256" key="4">
    <source>
        <dbReference type="ARBA" id="ARBA00022807"/>
    </source>
</evidence>
<name>A0ABP7DRK8_9ACTN</name>
<accession>A0ABP7DRK8</accession>
<evidence type="ECO:0000313" key="7">
    <source>
        <dbReference type="Proteomes" id="UP001500902"/>
    </source>
</evidence>
<protein>
    <recommendedName>
        <fullName evidence="5">NlpC/P60 domain-containing protein</fullName>
    </recommendedName>
</protein>
<evidence type="ECO:0000256" key="3">
    <source>
        <dbReference type="ARBA" id="ARBA00022801"/>
    </source>
</evidence>
<dbReference type="InterPro" id="IPR000064">
    <property type="entry name" value="NLP_P60_dom"/>
</dbReference>
<dbReference type="Proteomes" id="UP001500902">
    <property type="component" value="Unassembled WGS sequence"/>
</dbReference>
<gene>
    <name evidence="6" type="ORF">GCM10022224_087030</name>
</gene>
<organism evidence="6 7">
    <name type="scientific">Nonomuraea antimicrobica</name>
    <dbReference type="NCBI Taxonomy" id="561173"/>
    <lineage>
        <taxon>Bacteria</taxon>
        <taxon>Bacillati</taxon>
        <taxon>Actinomycetota</taxon>
        <taxon>Actinomycetes</taxon>
        <taxon>Streptosporangiales</taxon>
        <taxon>Streptosporangiaceae</taxon>
        <taxon>Nonomuraea</taxon>
    </lineage>
</organism>
<comment type="similarity">
    <text evidence="1">Belongs to the peptidase C40 family.</text>
</comment>
<dbReference type="PANTHER" id="PTHR47359:SF3">
    <property type="entry name" value="NLP_P60 DOMAIN-CONTAINING PROTEIN-RELATED"/>
    <property type="match status" value="1"/>
</dbReference>
<evidence type="ECO:0000256" key="1">
    <source>
        <dbReference type="ARBA" id="ARBA00007074"/>
    </source>
</evidence>